<gene>
    <name evidence="1" type="ORF">HAX54_013045</name>
</gene>
<comment type="caution">
    <text evidence="1">The sequence shown here is derived from an EMBL/GenBank/DDBJ whole genome shotgun (WGS) entry which is preliminary data.</text>
</comment>
<evidence type="ECO:0000313" key="1">
    <source>
        <dbReference type="EMBL" id="MCD7472106.1"/>
    </source>
</evidence>
<accession>A0ABS8TKN5</accession>
<keyword evidence="2" id="KW-1185">Reference proteome</keyword>
<feature type="non-terminal residue" evidence="1">
    <location>
        <position position="1"/>
    </location>
</feature>
<protein>
    <submittedName>
        <fullName evidence="1">Uncharacterized protein</fullName>
    </submittedName>
</protein>
<dbReference type="EMBL" id="JACEIK010001777">
    <property type="protein sequence ID" value="MCD7472106.1"/>
    <property type="molecule type" value="Genomic_DNA"/>
</dbReference>
<proteinExistence type="predicted"/>
<name>A0ABS8TKN5_DATST</name>
<evidence type="ECO:0000313" key="2">
    <source>
        <dbReference type="Proteomes" id="UP000823775"/>
    </source>
</evidence>
<sequence length="123" mass="13396">GIPRTAGGSPVVSSALKDVQIISKPFGEASLQSANRRLATGGAPILFWESPSKETAPQAQGSTDTLPCLPSVWVRGLEVHITPESINSLYWVEPIQPHSIFRKKVEDTENQFQWVANMIALSQ</sequence>
<dbReference type="Proteomes" id="UP000823775">
    <property type="component" value="Unassembled WGS sequence"/>
</dbReference>
<reference evidence="1 2" key="1">
    <citation type="journal article" date="2021" name="BMC Genomics">
        <title>Datura genome reveals duplications of psychoactive alkaloid biosynthetic genes and high mutation rate following tissue culture.</title>
        <authorList>
            <person name="Rajewski A."/>
            <person name="Carter-House D."/>
            <person name="Stajich J."/>
            <person name="Litt A."/>
        </authorList>
    </citation>
    <scope>NUCLEOTIDE SEQUENCE [LARGE SCALE GENOMIC DNA]</scope>
    <source>
        <strain evidence="1">AR-01</strain>
    </source>
</reference>
<organism evidence="1 2">
    <name type="scientific">Datura stramonium</name>
    <name type="common">Jimsonweed</name>
    <name type="synonym">Common thornapple</name>
    <dbReference type="NCBI Taxonomy" id="4076"/>
    <lineage>
        <taxon>Eukaryota</taxon>
        <taxon>Viridiplantae</taxon>
        <taxon>Streptophyta</taxon>
        <taxon>Embryophyta</taxon>
        <taxon>Tracheophyta</taxon>
        <taxon>Spermatophyta</taxon>
        <taxon>Magnoliopsida</taxon>
        <taxon>eudicotyledons</taxon>
        <taxon>Gunneridae</taxon>
        <taxon>Pentapetalae</taxon>
        <taxon>asterids</taxon>
        <taxon>lamiids</taxon>
        <taxon>Solanales</taxon>
        <taxon>Solanaceae</taxon>
        <taxon>Solanoideae</taxon>
        <taxon>Datureae</taxon>
        <taxon>Datura</taxon>
    </lineage>
</organism>